<reference evidence="2 3" key="1">
    <citation type="submission" date="2019-12" db="EMBL/GenBank/DDBJ databases">
        <title>Draft genome sequences Bradyrhizobium cajani AMBPC1010, Bradyrhizobium pachyrhizi AMBPC1040 and Bradyrhizobium yuanmingense ALSPC3051, three plant growth promoting strains isolated from nodules of Cajanus cajan L. in Dominican Republic.</title>
        <authorList>
            <person name="Flores-Felix J.D."/>
            <person name="Araujo J."/>
            <person name="Diaz-Alcantara C."/>
            <person name="Gonzalez-Andres F."/>
            <person name="Velazquez E."/>
        </authorList>
    </citation>
    <scope>NUCLEOTIDE SEQUENCE [LARGE SCALE GENOMIC DNA]</scope>
    <source>
        <strain evidence="2 3">1010</strain>
    </source>
</reference>
<dbReference type="RefSeq" id="WP_254125456.1">
    <property type="nucleotide sequence ID" value="NZ_JANADL010000013.1"/>
</dbReference>
<dbReference type="InterPro" id="IPR018721">
    <property type="entry name" value="DUF2252"/>
</dbReference>
<dbReference type="Pfam" id="PF10009">
    <property type="entry name" value="DUF2252"/>
    <property type="match status" value="2"/>
</dbReference>
<feature type="compositionally biased region" description="Polar residues" evidence="1">
    <location>
        <begin position="1"/>
        <end position="10"/>
    </location>
</feature>
<dbReference type="PANTHER" id="PTHR39441:SF1">
    <property type="entry name" value="DUF2252 DOMAIN-CONTAINING PROTEIN"/>
    <property type="match status" value="1"/>
</dbReference>
<feature type="region of interest" description="Disordered" evidence="1">
    <location>
        <begin position="1"/>
        <end position="21"/>
    </location>
</feature>
<gene>
    <name evidence="2" type="ORF">GPL20_32115</name>
</gene>
<protein>
    <submittedName>
        <fullName evidence="2">DUF2252 domain-containing protein</fullName>
    </submittedName>
</protein>
<comment type="caution">
    <text evidence="2">The sequence shown here is derived from an EMBL/GenBank/DDBJ whole genome shotgun (WGS) entry which is preliminary data.</text>
</comment>
<dbReference type="AlphaFoldDB" id="A0A844TGX4"/>
<dbReference type="PANTHER" id="PTHR39441">
    <property type="entry name" value="DUF2252 DOMAIN-CONTAINING PROTEIN"/>
    <property type="match status" value="1"/>
</dbReference>
<evidence type="ECO:0000313" key="3">
    <source>
        <dbReference type="Proteomes" id="UP000449969"/>
    </source>
</evidence>
<proteinExistence type="predicted"/>
<evidence type="ECO:0000256" key="1">
    <source>
        <dbReference type="SAM" id="MobiDB-lite"/>
    </source>
</evidence>
<organism evidence="2 3">
    <name type="scientific">Bradyrhizobium cajani</name>
    <dbReference type="NCBI Taxonomy" id="1928661"/>
    <lineage>
        <taxon>Bacteria</taxon>
        <taxon>Pseudomonadati</taxon>
        <taxon>Pseudomonadota</taxon>
        <taxon>Alphaproteobacteria</taxon>
        <taxon>Hyphomicrobiales</taxon>
        <taxon>Nitrobacteraceae</taxon>
        <taxon>Bradyrhizobium</taxon>
    </lineage>
</organism>
<keyword evidence="3" id="KW-1185">Reference proteome</keyword>
<name>A0A844TGX4_9BRAD</name>
<evidence type="ECO:0000313" key="2">
    <source>
        <dbReference type="EMBL" id="MVT77646.1"/>
    </source>
</evidence>
<accession>A0A844TGX4</accession>
<dbReference type="Proteomes" id="UP000449969">
    <property type="component" value="Unassembled WGS sequence"/>
</dbReference>
<sequence length="375" mass="42568">MTKQKPSGSDRNGPGPFLDDNRDFERWLRSQCKVVEHDLDEKHEKMKDDPFVFLRATFFRWARCIEALCPELKDAPRVPSVGDTHIENFGTWRDAEGRLVWGVNDFDEAATIAYPFDLVRLATSARLAPKARKKKARAMTHVGNGDAAKAILDGYKKGLMRPQPSLLDEQASWMRVYVTCTDDERREFWDEVKKYPRAKPPSPVAAVLRKKLPPEASFGHFAMRVAGVGSLGRPRFLAIAEWRGGKVVREAKALVPSAWDWAHDQQGKLRFLDLAKGRYRAPDPHLALERQGRFVIRRLAPDSRKINLGDHANMRLELDLLNVMGFDIGAIHAAQGTSERIVADLRKRDDAWLHVAAKAAAAFVEDDFSEWRRHG</sequence>
<dbReference type="EMBL" id="WQNE01000037">
    <property type="protein sequence ID" value="MVT77646.1"/>
    <property type="molecule type" value="Genomic_DNA"/>
</dbReference>